<dbReference type="EMBL" id="JAGKHQ010000004">
    <property type="protein sequence ID" value="KAG7517627.1"/>
    <property type="molecule type" value="Genomic_DNA"/>
</dbReference>
<organism evidence="2 3">
    <name type="scientific">Solea senegalensis</name>
    <name type="common">Senegalese sole</name>
    <dbReference type="NCBI Taxonomy" id="28829"/>
    <lineage>
        <taxon>Eukaryota</taxon>
        <taxon>Metazoa</taxon>
        <taxon>Chordata</taxon>
        <taxon>Craniata</taxon>
        <taxon>Vertebrata</taxon>
        <taxon>Euteleostomi</taxon>
        <taxon>Actinopterygii</taxon>
        <taxon>Neopterygii</taxon>
        <taxon>Teleostei</taxon>
        <taxon>Neoteleostei</taxon>
        <taxon>Acanthomorphata</taxon>
        <taxon>Carangaria</taxon>
        <taxon>Pleuronectiformes</taxon>
        <taxon>Pleuronectoidei</taxon>
        <taxon>Soleidae</taxon>
        <taxon>Solea</taxon>
    </lineage>
</organism>
<evidence type="ECO:0000313" key="3">
    <source>
        <dbReference type="Proteomes" id="UP000693946"/>
    </source>
</evidence>
<sequence length="290" mass="32812">MECHSSLGVVGSYYMFRQVLPSIFCSSANIKAWALKSLINSALIFLDICQVCRMSSRKERQGYTKPQKRIKQEFTPLEKIEQQQALLHIEQLLQEQPQQPQLQLTHGAIPFPDPVQEVTPRDAISDPDNENDINALRAYTDRIAHRLDQVQDSVNELLALIPPRSAHATADDIVLLSPCKSVDQLEELDQSLNQLERRTKMQHYLVTLGGENGGIAVRRMLRRVATNDVLSQYSLRGRKSKRAFQDLSLCRIIIGACQISFPSLTAAQVEDLIGQALKFAPHRQRSSRKD</sequence>
<feature type="domain" description="DUF4806" evidence="1">
    <location>
        <begin position="177"/>
        <end position="248"/>
    </location>
</feature>
<comment type="caution">
    <text evidence="2">The sequence shown here is derived from an EMBL/GenBank/DDBJ whole genome shotgun (WGS) entry which is preliminary data.</text>
</comment>
<name>A0AAV6SKN8_SOLSE</name>
<protein>
    <recommendedName>
        <fullName evidence="1">DUF4806 domain-containing protein</fullName>
    </recommendedName>
</protein>
<dbReference type="Proteomes" id="UP000693946">
    <property type="component" value="Linkage Group LG12"/>
</dbReference>
<dbReference type="PANTHER" id="PTHR34153:SF2">
    <property type="entry name" value="SI:CH211-262H13.3-RELATED"/>
    <property type="match status" value="1"/>
</dbReference>
<gene>
    <name evidence="2" type="ORF">JOB18_012943</name>
</gene>
<dbReference type="Pfam" id="PF16064">
    <property type="entry name" value="DUF4806"/>
    <property type="match status" value="1"/>
</dbReference>
<keyword evidence="3" id="KW-1185">Reference proteome</keyword>
<dbReference type="AlphaFoldDB" id="A0AAV6SKN8"/>
<reference evidence="2 3" key="1">
    <citation type="journal article" date="2021" name="Sci. Rep.">
        <title>Chromosome anchoring in Senegalese sole (Solea senegalensis) reveals sex-associated markers and genome rearrangements in flatfish.</title>
        <authorList>
            <person name="Guerrero-Cozar I."/>
            <person name="Gomez-Garrido J."/>
            <person name="Berbel C."/>
            <person name="Martinez-Blanch J.F."/>
            <person name="Alioto T."/>
            <person name="Claros M.G."/>
            <person name="Gagnaire P.A."/>
            <person name="Manchado M."/>
        </authorList>
    </citation>
    <scope>NUCLEOTIDE SEQUENCE [LARGE SCALE GENOMIC DNA]</scope>
    <source>
        <strain evidence="2">Sse05_10M</strain>
    </source>
</reference>
<evidence type="ECO:0000259" key="1">
    <source>
        <dbReference type="Pfam" id="PF16064"/>
    </source>
</evidence>
<dbReference type="InterPro" id="IPR032071">
    <property type="entry name" value="DUF4806"/>
</dbReference>
<proteinExistence type="predicted"/>
<accession>A0AAV6SKN8</accession>
<evidence type="ECO:0000313" key="2">
    <source>
        <dbReference type="EMBL" id="KAG7517627.1"/>
    </source>
</evidence>
<dbReference type="PANTHER" id="PTHR34153">
    <property type="entry name" value="SI:CH211-262H13.3-RELATED-RELATED"/>
    <property type="match status" value="1"/>
</dbReference>